<keyword evidence="2" id="KW-1185">Reference proteome</keyword>
<protein>
    <submittedName>
        <fullName evidence="1">Uncharacterized protein</fullName>
    </submittedName>
</protein>
<gene>
    <name evidence="1" type="ORF">SAMN05877831_1097</name>
</gene>
<dbReference type="RefSeq" id="WP_097070471.1">
    <property type="nucleotide sequence ID" value="NZ_OBMT01000009.1"/>
</dbReference>
<proteinExistence type="predicted"/>
<dbReference type="Proteomes" id="UP000219111">
    <property type="component" value="Unassembled WGS sequence"/>
</dbReference>
<name>A0A285STS8_9RHOB</name>
<accession>A0A285STS8</accession>
<reference evidence="2" key="1">
    <citation type="submission" date="2017-08" db="EMBL/GenBank/DDBJ databases">
        <authorList>
            <person name="Varghese N."/>
            <person name="Submissions S."/>
        </authorList>
    </citation>
    <scope>NUCLEOTIDE SEQUENCE [LARGE SCALE GENOMIC DNA]</scope>
    <source>
        <strain evidence="2">JA276</strain>
    </source>
</reference>
<organism evidence="1 2">
    <name type="scientific">Rhodobacter maris</name>
    <dbReference type="NCBI Taxonomy" id="446682"/>
    <lineage>
        <taxon>Bacteria</taxon>
        <taxon>Pseudomonadati</taxon>
        <taxon>Pseudomonadota</taxon>
        <taxon>Alphaproteobacteria</taxon>
        <taxon>Rhodobacterales</taxon>
        <taxon>Rhodobacter group</taxon>
        <taxon>Rhodobacter</taxon>
    </lineage>
</organism>
<evidence type="ECO:0000313" key="1">
    <source>
        <dbReference type="EMBL" id="SOC11577.1"/>
    </source>
</evidence>
<evidence type="ECO:0000313" key="2">
    <source>
        <dbReference type="Proteomes" id="UP000219111"/>
    </source>
</evidence>
<dbReference type="AlphaFoldDB" id="A0A285STS8"/>
<dbReference type="OrthoDB" id="5379188at2"/>
<dbReference type="EMBL" id="OBMT01000009">
    <property type="protein sequence ID" value="SOC11577.1"/>
    <property type="molecule type" value="Genomic_DNA"/>
</dbReference>
<sequence>MSARPGDFTETIKKLLADRAGHECSMPYCRVRTVGPGAAATQTAKVGQASHIYSAGLNGPRGRGGLSDDQLADPSNGIWTCELHGKDVDNNKGDAFPAGLLRSWKELHEARVKRMSTGAPAERWVERVRFMRTPLFEPDSVLYLGKVTVIGGTNGAGKTAICEWVGAVRDKGLLDRWTGSLALHAINLEISFTSDKEHVLGMGIPVGGTARFTLDGAPQLAPPLAIDTVFLRERYLPPDAEDDLRGLAKFFSVDADTIRLVAEEVGASGNKRFRHMGFEPVPLDEGEPPESVIHEDGAPKMQLIVETYSPAERYPLSNFSGSVHTEVLLSMAIELAKFKSRSLPTLLLIEAAGWGFAKEVFRQVAGPIDECAKHCQVIIIEPHNRLDRTRMHEHEWVQYEIDMPPITRGLPRPPAKLKLQ</sequence>